<keyword evidence="2" id="KW-1185">Reference proteome</keyword>
<evidence type="ECO:0000313" key="1">
    <source>
        <dbReference type="EMBL" id="KAI4464744.1"/>
    </source>
</evidence>
<dbReference type="EMBL" id="CM043017">
    <property type="protein sequence ID" value="KAI4464744.1"/>
    <property type="molecule type" value="Genomic_DNA"/>
</dbReference>
<dbReference type="Proteomes" id="UP001056778">
    <property type="component" value="Chromosome 3"/>
</dbReference>
<evidence type="ECO:0000313" key="2">
    <source>
        <dbReference type="Proteomes" id="UP001056778"/>
    </source>
</evidence>
<accession>A0ACB9TD89</accession>
<reference evidence="1" key="1">
    <citation type="submission" date="2022-04" db="EMBL/GenBank/DDBJ databases">
        <title>Chromosome-scale genome assembly of Holotrichia oblita Faldermann.</title>
        <authorList>
            <person name="Rongchong L."/>
        </authorList>
    </citation>
    <scope>NUCLEOTIDE SEQUENCE</scope>
    <source>
        <strain evidence="1">81SQS9</strain>
    </source>
</reference>
<sequence>MLIKLFIKCLMSDIPEYNTVRVNTPSSEESSTCSEEMAREQVTRKWEIFAGRNRFYCDGRLMTAPHSGVFLLTIFLITGTSILFFAFDCPYLARNVSVLIPIIGGVLFLFTMSALLRTSLTDPGIIPRATQDEAAYVEQQIEVTNSANSPTYRPPPRTKEILIKGQTVKLKYCFTCKIFRPPRASHCSLCDNCVDRFDHHCPWVGNCVGRRNYRFFYMFIVSLAFLAVFIFACAIAHLILITKDERQFLEAVKDSPTSLIVGIVCFFSVWSILGLAGFHTYLTTSNQTTNEDIKGSFTGKSGQDSFNPYSQGNVCLNCFHILCGPVTPSLIDRRGTVTDEYRMEMEKKVVTTEQISVLRTFSAPVQNGGVLPANSTLPEIYRQTVENTGTYSPIKKQLQRAHIVPSKNCATDKIIPSGSALKPKKCIVRGDDFLDIERSSSGGSPPIAKNSPARLDRNENAPLYDISETYYASRRQKLPAIRPYTPPEKRYSANFGLGIPERKRESSKRPRSSFVYENVHADEFCVQDHYSNTGSITHLVSNEQPIAIAAPSLPKLSDNAQEQYTSQPCLTQQSPVYSNILGSSAHKQSSLSKSHSYAHNLNSDQDRQLVHNVEDLHLDPVELRETHVITSTIGGVTDKRKLQNHHQQQQQQQQDNKLDNDLTLQDKENLLLSASRLRLLQDTTMIESALDLDSLDDSSIGANSQAGLMKISV</sequence>
<organism evidence="1 2">
    <name type="scientific">Holotrichia oblita</name>
    <name type="common">Chafer beetle</name>
    <dbReference type="NCBI Taxonomy" id="644536"/>
    <lineage>
        <taxon>Eukaryota</taxon>
        <taxon>Metazoa</taxon>
        <taxon>Ecdysozoa</taxon>
        <taxon>Arthropoda</taxon>
        <taxon>Hexapoda</taxon>
        <taxon>Insecta</taxon>
        <taxon>Pterygota</taxon>
        <taxon>Neoptera</taxon>
        <taxon>Endopterygota</taxon>
        <taxon>Coleoptera</taxon>
        <taxon>Polyphaga</taxon>
        <taxon>Scarabaeiformia</taxon>
        <taxon>Scarabaeidae</taxon>
        <taxon>Melolonthinae</taxon>
        <taxon>Holotrichia</taxon>
    </lineage>
</organism>
<comment type="caution">
    <text evidence="1">The sequence shown here is derived from an EMBL/GenBank/DDBJ whole genome shotgun (WGS) entry which is preliminary data.</text>
</comment>
<proteinExistence type="predicted"/>
<protein>
    <submittedName>
        <fullName evidence="1">Zinc finger dhhc domain containing protein</fullName>
    </submittedName>
</protein>
<gene>
    <name evidence="1" type="ORF">MML48_3g00018778</name>
</gene>
<name>A0ACB9TD89_HOLOL</name>